<dbReference type="InterPro" id="IPR048563">
    <property type="entry name" value="CYP38_PsbQ-like"/>
</dbReference>
<keyword evidence="4 8" id="KW-0413">Isomerase</keyword>
<dbReference type="EC" id="5.2.1.8" evidence="1"/>
<evidence type="ECO:0000313" key="9">
    <source>
        <dbReference type="Proteomes" id="UP000030392"/>
    </source>
</evidence>
<gene>
    <name evidence="8" type="ORF">EV03_1162</name>
</gene>
<evidence type="ECO:0000256" key="1">
    <source>
        <dbReference type="ARBA" id="ARBA00013194"/>
    </source>
</evidence>
<dbReference type="InterPro" id="IPR023222">
    <property type="entry name" value="PsbQ-like_dom_sf"/>
</dbReference>
<comment type="caution">
    <text evidence="8">The sequence shown here is derived from an EMBL/GenBank/DDBJ whole genome shotgun (WGS) entry which is preliminary data.</text>
</comment>
<keyword evidence="3" id="KW-0697">Rotamase</keyword>
<dbReference type="EMBL" id="JNAX01000011">
    <property type="protein sequence ID" value="KGG20661.1"/>
    <property type="molecule type" value="Genomic_DNA"/>
</dbReference>
<evidence type="ECO:0000313" key="8">
    <source>
        <dbReference type="EMBL" id="KGG20661.1"/>
    </source>
</evidence>
<dbReference type="CDD" id="cd01924">
    <property type="entry name" value="cyclophilin_TLP40_like"/>
    <property type="match status" value="1"/>
</dbReference>
<feature type="chain" id="PRO_5001997611" description="peptidylprolyl isomerase" evidence="6">
    <location>
        <begin position="28"/>
        <end position="358"/>
    </location>
</feature>
<organism evidence="8 9">
    <name type="scientific">Prochlorococcus marinus str. PAC1</name>
    <dbReference type="NCBI Taxonomy" id="59924"/>
    <lineage>
        <taxon>Bacteria</taxon>
        <taxon>Bacillati</taxon>
        <taxon>Cyanobacteriota</taxon>
        <taxon>Cyanophyceae</taxon>
        <taxon>Synechococcales</taxon>
        <taxon>Prochlorococcaceae</taxon>
        <taxon>Prochlorococcus</taxon>
    </lineage>
</organism>
<dbReference type="PANTHER" id="PTHR43246">
    <property type="entry name" value="PEPTIDYL-PROLYL CIS-TRANS ISOMERASE CYP38, CHLOROPLASTIC"/>
    <property type="match status" value="1"/>
</dbReference>
<dbReference type="Pfam" id="PF00160">
    <property type="entry name" value="Pro_isomerase"/>
    <property type="match status" value="1"/>
</dbReference>
<dbReference type="AlphaFoldDB" id="A0A0A2C2U7"/>
<dbReference type="Proteomes" id="UP000030392">
    <property type="component" value="Unassembled WGS sequence"/>
</dbReference>
<feature type="coiled-coil region" evidence="5">
    <location>
        <begin position="102"/>
        <end position="129"/>
    </location>
</feature>
<dbReference type="Pfam" id="PF21329">
    <property type="entry name" value="CYP38_PsbQ-like"/>
    <property type="match status" value="1"/>
</dbReference>
<keyword evidence="5" id="KW-0175">Coiled coil</keyword>
<protein>
    <recommendedName>
        <fullName evidence="1">peptidylprolyl isomerase</fullName>
        <ecNumber evidence="1">5.2.1.8</ecNumber>
    </recommendedName>
</protein>
<feature type="domain" description="PPIase cyclophilin-type" evidence="7">
    <location>
        <begin position="181"/>
        <end position="336"/>
    </location>
</feature>
<name>A0A0A2C2U7_PROMR</name>
<accession>A0A0A2C2U7</accession>
<dbReference type="SUPFAM" id="SSF50891">
    <property type="entry name" value="Cyclophilin-like"/>
    <property type="match status" value="1"/>
</dbReference>
<keyword evidence="2" id="KW-0793">Thylakoid</keyword>
<evidence type="ECO:0000256" key="3">
    <source>
        <dbReference type="ARBA" id="ARBA00023110"/>
    </source>
</evidence>
<dbReference type="InterPro" id="IPR002130">
    <property type="entry name" value="Cyclophilin-type_PPIase_dom"/>
</dbReference>
<evidence type="ECO:0000256" key="5">
    <source>
        <dbReference type="SAM" id="Coils"/>
    </source>
</evidence>
<sequence length="358" mass="39933">MAKKICILALITILFSLGSPWVNPAFASLPNGNRLKDPYAILRNSLPIDQKELRELQNKLEDTSEDLRGSRWSAISKATSRSQFLVSNKKNQILDSMPAENKENASNLLSKLKEELDELRQIANEKNKVSFLDVRRQSLKTIDDLESLLITKNFPYQIPSEYNNLPRLLGRANVEIKTSKGSMNAIIDGYNAPLTAGAFIDLSMKGFYDGLPINRAEEFFILQTGDPKGETIGYIDPDNNELRRVPLEIRTSSLEDTLYGETFEDVGLYTETPVLPFATLGTLGWAHSDTDLNDGSSQFFFFLYEAELNPAGRNLIDGRNAAFGYVIEGSEILNQLGVDDKIISITVLNGSENLKLKA</sequence>
<keyword evidence="6" id="KW-0732">Signal</keyword>
<dbReference type="GO" id="GO:0003755">
    <property type="term" value="F:peptidyl-prolyl cis-trans isomerase activity"/>
    <property type="evidence" value="ECO:0007669"/>
    <property type="project" value="UniProtKB-KW"/>
</dbReference>
<dbReference type="InterPro" id="IPR044665">
    <property type="entry name" value="E_coli_cyclophilin_A-like"/>
</dbReference>
<dbReference type="Gene3D" id="1.20.120.290">
    <property type="entry name" value="Oxygen-evolving enhancer protein 3 (PsbQ), four-helix up-down bundle"/>
    <property type="match status" value="1"/>
</dbReference>
<evidence type="ECO:0000256" key="4">
    <source>
        <dbReference type="ARBA" id="ARBA00023235"/>
    </source>
</evidence>
<dbReference type="PROSITE" id="PS50072">
    <property type="entry name" value="CSA_PPIASE_2"/>
    <property type="match status" value="1"/>
</dbReference>
<feature type="signal peptide" evidence="6">
    <location>
        <begin position="1"/>
        <end position="27"/>
    </location>
</feature>
<evidence type="ECO:0000256" key="2">
    <source>
        <dbReference type="ARBA" id="ARBA00023078"/>
    </source>
</evidence>
<evidence type="ECO:0000256" key="6">
    <source>
        <dbReference type="SAM" id="SignalP"/>
    </source>
</evidence>
<evidence type="ECO:0000259" key="7">
    <source>
        <dbReference type="PROSITE" id="PS50072"/>
    </source>
</evidence>
<dbReference type="SUPFAM" id="SSF101112">
    <property type="entry name" value="Oxygen-evolving enhancer protein 3"/>
    <property type="match status" value="1"/>
</dbReference>
<dbReference type="InterPro" id="IPR029000">
    <property type="entry name" value="Cyclophilin-like_dom_sf"/>
</dbReference>
<dbReference type="Gene3D" id="2.40.100.10">
    <property type="entry name" value="Cyclophilin-like"/>
    <property type="match status" value="1"/>
</dbReference>
<reference evidence="9" key="1">
    <citation type="journal article" date="2014" name="Sci. Data">
        <title>Genomes of diverse isolates of the marine cyanobacterium Prochlorococcus.</title>
        <authorList>
            <person name="Biller S."/>
            <person name="Berube P."/>
            <person name="Thompson J."/>
            <person name="Kelly L."/>
            <person name="Roggensack S."/>
            <person name="Awad L."/>
            <person name="Roache-Johnson K."/>
            <person name="Ding H."/>
            <person name="Giovannoni S.J."/>
            <person name="Moore L.R."/>
            <person name="Chisholm S.W."/>
        </authorList>
    </citation>
    <scope>NUCLEOTIDE SEQUENCE [LARGE SCALE GENOMIC DNA]</scope>
    <source>
        <strain evidence="9">PAC1</strain>
    </source>
</reference>
<proteinExistence type="predicted"/>
<dbReference type="RefSeq" id="WP_036906093.1">
    <property type="nucleotide sequence ID" value="NZ_CP138967.1"/>
</dbReference>